<evidence type="ECO:0000313" key="13">
    <source>
        <dbReference type="EMBL" id="PKI71265.1"/>
    </source>
</evidence>
<keyword evidence="11" id="KW-0472">Membrane</keyword>
<dbReference type="GO" id="GO:0004497">
    <property type="term" value="F:monooxygenase activity"/>
    <property type="evidence" value="ECO:0007669"/>
    <property type="project" value="UniProtKB-KW"/>
</dbReference>
<dbReference type="GO" id="GO:0016705">
    <property type="term" value="F:oxidoreductase activity, acting on paired donors, with incorporation or reduction of molecular oxygen"/>
    <property type="evidence" value="ECO:0007669"/>
    <property type="project" value="InterPro"/>
</dbReference>
<dbReference type="InterPro" id="IPR001128">
    <property type="entry name" value="Cyt_P450"/>
</dbReference>
<organism evidence="13 14">
    <name type="scientific">Punica granatum</name>
    <name type="common">Pomegranate</name>
    <dbReference type="NCBI Taxonomy" id="22663"/>
    <lineage>
        <taxon>Eukaryota</taxon>
        <taxon>Viridiplantae</taxon>
        <taxon>Streptophyta</taxon>
        <taxon>Embryophyta</taxon>
        <taxon>Tracheophyta</taxon>
        <taxon>Spermatophyta</taxon>
        <taxon>Magnoliopsida</taxon>
        <taxon>eudicotyledons</taxon>
        <taxon>Gunneridae</taxon>
        <taxon>Pentapetalae</taxon>
        <taxon>rosids</taxon>
        <taxon>malvids</taxon>
        <taxon>Myrtales</taxon>
        <taxon>Lythraceae</taxon>
        <taxon>Punica</taxon>
    </lineage>
</organism>
<dbReference type="Pfam" id="PF00067">
    <property type="entry name" value="p450"/>
    <property type="match status" value="2"/>
</dbReference>
<evidence type="ECO:0000256" key="3">
    <source>
        <dbReference type="ARBA" id="ARBA00010617"/>
    </source>
</evidence>
<keyword evidence="10" id="KW-0503">Monooxygenase</keyword>
<dbReference type="SUPFAM" id="SSF48264">
    <property type="entry name" value="Cytochrome P450"/>
    <property type="match status" value="1"/>
</dbReference>
<keyword evidence="4" id="KW-0349">Heme</keyword>
<evidence type="ECO:0000256" key="8">
    <source>
        <dbReference type="ARBA" id="ARBA00023002"/>
    </source>
</evidence>
<evidence type="ECO:0000256" key="10">
    <source>
        <dbReference type="ARBA" id="ARBA00023033"/>
    </source>
</evidence>
<dbReference type="PANTHER" id="PTHR47947:SF26">
    <property type="entry name" value="CYTOCHROME P450"/>
    <property type="match status" value="1"/>
</dbReference>
<proteinExistence type="inferred from homology"/>
<comment type="cofactor">
    <cofactor evidence="1">
        <name>heme</name>
        <dbReference type="ChEBI" id="CHEBI:30413"/>
    </cofactor>
</comment>
<evidence type="ECO:0000256" key="9">
    <source>
        <dbReference type="ARBA" id="ARBA00023004"/>
    </source>
</evidence>
<keyword evidence="8" id="KW-0560">Oxidoreductase</keyword>
<keyword evidence="5" id="KW-0812">Transmembrane</keyword>
<keyword evidence="14" id="KW-1185">Reference proteome</keyword>
<gene>
    <name evidence="13" type="ORF">CRG98_008265</name>
</gene>
<accession>A0A2I0KS16</accession>
<evidence type="ECO:0000313" key="14">
    <source>
        <dbReference type="Proteomes" id="UP000233551"/>
    </source>
</evidence>
<reference evidence="13 14" key="1">
    <citation type="submission" date="2017-11" db="EMBL/GenBank/DDBJ databases">
        <title>De-novo sequencing of pomegranate (Punica granatum L.) genome.</title>
        <authorList>
            <person name="Akparov Z."/>
            <person name="Amiraslanov A."/>
            <person name="Hajiyeva S."/>
            <person name="Abbasov M."/>
            <person name="Kaur K."/>
            <person name="Hamwieh A."/>
            <person name="Solovyev V."/>
            <person name="Salamov A."/>
            <person name="Braich B."/>
            <person name="Kosarev P."/>
            <person name="Mahmoud A."/>
            <person name="Hajiyev E."/>
            <person name="Babayeva S."/>
            <person name="Izzatullayeva V."/>
            <person name="Mammadov A."/>
            <person name="Mammadov A."/>
            <person name="Sharifova S."/>
            <person name="Ojaghi J."/>
            <person name="Eynullazada K."/>
            <person name="Bayramov B."/>
            <person name="Abdulazimova A."/>
            <person name="Shahmuradov I."/>
        </authorList>
    </citation>
    <scope>NUCLEOTIDE SEQUENCE [LARGE SCALE GENOMIC DNA]</scope>
    <source>
        <strain evidence="14">cv. AG2017</strain>
        <tissue evidence="13">Leaf</tissue>
    </source>
</reference>
<feature type="signal peptide" evidence="12">
    <location>
        <begin position="1"/>
        <end position="19"/>
    </location>
</feature>
<dbReference type="EMBL" id="PGOL01000385">
    <property type="protein sequence ID" value="PKI71265.1"/>
    <property type="molecule type" value="Genomic_DNA"/>
</dbReference>
<keyword evidence="6" id="KW-0479">Metal-binding</keyword>
<evidence type="ECO:0000256" key="4">
    <source>
        <dbReference type="ARBA" id="ARBA00022617"/>
    </source>
</evidence>
<name>A0A2I0KS16_PUNGR</name>
<dbReference type="AlphaFoldDB" id="A0A2I0KS16"/>
<comment type="caution">
    <text evidence="13">The sequence shown here is derived from an EMBL/GenBank/DDBJ whole genome shotgun (WGS) entry which is preliminary data.</text>
</comment>
<feature type="chain" id="PRO_5014147287" evidence="12">
    <location>
        <begin position="20"/>
        <end position="275"/>
    </location>
</feature>
<sequence length="275" mass="31845">MEQNVFSIFLCILLPFLAAKLLLQSRSSKKFPPSPPSLPFIGHLHHLKKPLHRTFLNLSQRYGPIMSLRLGSRPVVIVSSLSAAEEQTPCLQLHDHPHLRRIGAIEIFSSHRLNIFSELRKDEINRLLWKLSRNAAGDFSTVEVRSLFVDLTFNVLMRMIAGKRYYGEDAPDVEEARQFREMIRELTKYASTSYPGDFLPILRWIDYQRYWKRLVRLGEKADKFLQCLVDESRTRKSSFGSTNSMIDHLLSLQESEPECYSDQMIKGLILTYASI</sequence>
<dbReference type="STRING" id="22663.A0A2I0KS16"/>
<evidence type="ECO:0000256" key="1">
    <source>
        <dbReference type="ARBA" id="ARBA00001971"/>
    </source>
</evidence>
<dbReference type="GO" id="GO:0016020">
    <property type="term" value="C:membrane"/>
    <property type="evidence" value="ECO:0007669"/>
    <property type="project" value="UniProtKB-SubCell"/>
</dbReference>
<dbReference type="InterPro" id="IPR036396">
    <property type="entry name" value="Cyt_P450_sf"/>
</dbReference>
<dbReference type="PANTHER" id="PTHR47947">
    <property type="entry name" value="CYTOCHROME P450 82C3-RELATED"/>
    <property type="match status" value="1"/>
</dbReference>
<keyword evidence="7" id="KW-1133">Transmembrane helix</keyword>
<evidence type="ECO:0000256" key="2">
    <source>
        <dbReference type="ARBA" id="ARBA00004370"/>
    </source>
</evidence>
<keyword evidence="12" id="KW-0732">Signal</keyword>
<dbReference type="Gene3D" id="1.10.630.10">
    <property type="entry name" value="Cytochrome P450"/>
    <property type="match status" value="1"/>
</dbReference>
<evidence type="ECO:0000256" key="6">
    <source>
        <dbReference type="ARBA" id="ARBA00022723"/>
    </source>
</evidence>
<protein>
    <submittedName>
        <fullName evidence="13">Uncharacterized protein</fullName>
    </submittedName>
</protein>
<comment type="similarity">
    <text evidence="3">Belongs to the cytochrome P450 family.</text>
</comment>
<dbReference type="InterPro" id="IPR050651">
    <property type="entry name" value="Plant_Cytochrome_P450_Monoox"/>
</dbReference>
<comment type="subcellular location">
    <subcellularLocation>
        <location evidence="2">Membrane</location>
    </subcellularLocation>
</comment>
<dbReference type="GO" id="GO:0005506">
    <property type="term" value="F:iron ion binding"/>
    <property type="evidence" value="ECO:0007669"/>
    <property type="project" value="InterPro"/>
</dbReference>
<evidence type="ECO:0000256" key="7">
    <source>
        <dbReference type="ARBA" id="ARBA00022989"/>
    </source>
</evidence>
<dbReference type="GO" id="GO:0020037">
    <property type="term" value="F:heme binding"/>
    <property type="evidence" value="ECO:0007669"/>
    <property type="project" value="InterPro"/>
</dbReference>
<keyword evidence="9" id="KW-0408">Iron</keyword>
<dbReference type="Proteomes" id="UP000233551">
    <property type="component" value="Unassembled WGS sequence"/>
</dbReference>
<evidence type="ECO:0000256" key="5">
    <source>
        <dbReference type="ARBA" id="ARBA00022692"/>
    </source>
</evidence>
<evidence type="ECO:0000256" key="11">
    <source>
        <dbReference type="ARBA" id="ARBA00023136"/>
    </source>
</evidence>
<evidence type="ECO:0000256" key="12">
    <source>
        <dbReference type="SAM" id="SignalP"/>
    </source>
</evidence>